<dbReference type="InterPro" id="IPR052707">
    <property type="entry name" value="OsmC_Ohr_Peroxiredoxin"/>
</dbReference>
<evidence type="ECO:0000313" key="1">
    <source>
        <dbReference type="EMBL" id="PQJ32210.1"/>
    </source>
</evidence>
<name>A0A2S7UC71_9FLAO</name>
<protein>
    <submittedName>
        <fullName evidence="1">Osmotically inducible protein OsmC</fullName>
    </submittedName>
</protein>
<proteinExistence type="predicted"/>
<dbReference type="InterPro" id="IPR036102">
    <property type="entry name" value="OsmC/Ohrsf"/>
</dbReference>
<dbReference type="PANTHER" id="PTHR42830">
    <property type="entry name" value="OSMOTICALLY INDUCIBLE FAMILY PROTEIN"/>
    <property type="match status" value="1"/>
</dbReference>
<reference evidence="1 2" key="1">
    <citation type="submission" date="2017-01" db="EMBL/GenBank/DDBJ databases">
        <title>Trade-off between light-utilization and light-protection in marine flavobacteria.</title>
        <authorList>
            <person name="Kumagai Y."/>
            <person name="Yoshizawa S."/>
            <person name="Kogure K."/>
            <person name="Iwasaki W."/>
        </authorList>
    </citation>
    <scope>NUCLEOTIDE SEQUENCE [LARGE SCALE GENOMIC DNA]</scope>
    <source>
        <strain evidence="1 2">KCTC 32109</strain>
    </source>
</reference>
<dbReference type="RefSeq" id="WP_105071298.1">
    <property type="nucleotide sequence ID" value="NZ_MTPW01000001.1"/>
</dbReference>
<dbReference type="Gene3D" id="3.30.300.20">
    <property type="match status" value="1"/>
</dbReference>
<dbReference type="Proteomes" id="UP000239747">
    <property type="component" value="Unassembled WGS sequence"/>
</dbReference>
<dbReference type="SUPFAM" id="SSF82784">
    <property type="entry name" value="OsmC-like"/>
    <property type="match status" value="1"/>
</dbReference>
<evidence type="ECO:0000313" key="2">
    <source>
        <dbReference type="Proteomes" id="UP000239747"/>
    </source>
</evidence>
<dbReference type="PANTHER" id="PTHR42830:SF2">
    <property type="entry name" value="OSMC_OHR FAMILY PROTEIN"/>
    <property type="match status" value="1"/>
</dbReference>
<dbReference type="AlphaFoldDB" id="A0A2S7UC71"/>
<sequence>MKKDFTFEVATLWKKGQFENPKTHISQIAGKKDMIISAAREFKGDECHYNPEDFLLNALSSCHMMSYFYVCQQYGIEILEYSDKVTGTLLLNDNASGAFQKIVLQPKVIILDVDQVTLATSLHNQAHQLCFIANSVKFEVEIKPIIETR</sequence>
<organism evidence="1 2">
    <name type="scientific">Nonlabens arenilitoris</name>
    <dbReference type="NCBI Taxonomy" id="1217969"/>
    <lineage>
        <taxon>Bacteria</taxon>
        <taxon>Pseudomonadati</taxon>
        <taxon>Bacteroidota</taxon>
        <taxon>Flavobacteriia</taxon>
        <taxon>Flavobacteriales</taxon>
        <taxon>Flavobacteriaceae</taxon>
        <taxon>Nonlabens</taxon>
    </lineage>
</organism>
<dbReference type="Pfam" id="PF02566">
    <property type="entry name" value="OsmC"/>
    <property type="match status" value="1"/>
</dbReference>
<dbReference type="EMBL" id="MTPW01000001">
    <property type="protein sequence ID" value="PQJ32210.1"/>
    <property type="molecule type" value="Genomic_DNA"/>
</dbReference>
<keyword evidence="2" id="KW-1185">Reference proteome</keyword>
<comment type="caution">
    <text evidence="1">The sequence shown here is derived from an EMBL/GenBank/DDBJ whole genome shotgun (WGS) entry which is preliminary data.</text>
</comment>
<accession>A0A2S7UC71</accession>
<gene>
    <name evidence="1" type="ORF">BST92_09850</name>
</gene>
<dbReference type="InterPro" id="IPR015946">
    <property type="entry name" value="KH_dom-like_a/b"/>
</dbReference>
<dbReference type="OrthoDB" id="9795405at2"/>
<dbReference type="InterPro" id="IPR003718">
    <property type="entry name" value="OsmC/Ohr_fam"/>
</dbReference>